<proteinExistence type="predicted"/>
<organism evidence="1 2">
    <name type="scientific">Citrus x changshan-huyou</name>
    <dbReference type="NCBI Taxonomy" id="2935761"/>
    <lineage>
        <taxon>Eukaryota</taxon>
        <taxon>Viridiplantae</taxon>
        <taxon>Streptophyta</taxon>
        <taxon>Embryophyta</taxon>
        <taxon>Tracheophyta</taxon>
        <taxon>Spermatophyta</taxon>
        <taxon>Magnoliopsida</taxon>
        <taxon>eudicotyledons</taxon>
        <taxon>Gunneridae</taxon>
        <taxon>Pentapetalae</taxon>
        <taxon>rosids</taxon>
        <taxon>malvids</taxon>
        <taxon>Sapindales</taxon>
        <taxon>Rutaceae</taxon>
        <taxon>Aurantioideae</taxon>
        <taxon>Citrus</taxon>
    </lineage>
</organism>
<name>A0AAP0QV43_9ROSI</name>
<reference evidence="1 2" key="1">
    <citation type="submission" date="2024-05" db="EMBL/GenBank/DDBJ databases">
        <title>Haplotype-resolved chromosome-level genome assembly of Huyou (Citrus changshanensis).</title>
        <authorList>
            <person name="Miao C."/>
            <person name="Chen W."/>
            <person name="Wu Y."/>
            <person name="Wang L."/>
            <person name="Zhao S."/>
            <person name="Grierson D."/>
            <person name="Xu C."/>
            <person name="Chen K."/>
        </authorList>
    </citation>
    <scope>NUCLEOTIDE SEQUENCE [LARGE SCALE GENOMIC DNA]</scope>
    <source>
        <strain evidence="1">01-14</strain>
        <tissue evidence="1">Leaf</tissue>
    </source>
</reference>
<dbReference type="EMBL" id="JBCGBO010000003">
    <property type="protein sequence ID" value="KAK9216270.1"/>
    <property type="molecule type" value="Genomic_DNA"/>
</dbReference>
<keyword evidence="2" id="KW-1185">Reference proteome</keyword>
<comment type="caution">
    <text evidence="1">The sequence shown here is derived from an EMBL/GenBank/DDBJ whole genome shotgun (WGS) entry which is preliminary data.</text>
</comment>
<evidence type="ECO:0000313" key="1">
    <source>
        <dbReference type="EMBL" id="KAK9216270.1"/>
    </source>
</evidence>
<dbReference type="AlphaFoldDB" id="A0AAP0QV43"/>
<gene>
    <name evidence="1" type="ORF">WN944_008277</name>
</gene>
<dbReference type="Proteomes" id="UP001428341">
    <property type="component" value="Unassembled WGS sequence"/>
</dbReference>
<protein>
    <submittedName>
        <fullName evidence="1">Uncharacterized protein</fullName>
    </submittedName>
</protein>
<sequence length="163" mass="19089">MVDQNGSKIPILTESEDGVLQCGYDDDVGFRVFCLRKNIHHYGYSSFIPEDEWSQRFVIPFRPRVTFNWLRLYPQHPVVFEYPNLIAFDPQNPQIVFFRRDPYFFCYGLSSSKMQFVQYVGQAFTWAYFNLFPYIMPEWPPSPLPAVCCKRSSILSDIPTASG</sequence>
<evidence type="ECO:0000313" key="2">
    <source>
        <dbReference type="Proteomes" id="UP001428341"/>
    </source>
</evidence>
<accession>A0AAP0QV43</accession>